<reference evidence="9 10" key="1">
    <citation type="submission" date="2017-02" db="EMBL/GenBank/DDBJ databases">
        <authorList>
            <person name="Peterson S.W."/>
        </authorList>
    </citation>
    <scope>NUCLEOTIDE SEQUENCE [LARGE SCALE GENOMIC DNA]</scope>
    <source>
        <strain evidence="9 10">DSM 24412</strain>
    </source>
</reference>
<dbReference type="InterPro" id="IPR006364">
    <property type="entry name" value="CobI/CbiL/CobIJ_dom"/>
</dbReference>
<dbReference type="InterPro" id="IPR000878">
    <property type="entry name" value="4pyrrol_Mease"/>
</dbReference>
<dbReference type="EMBL" id="FUYV01000010">
    <property type="protein sequence ID" value="SKC09641.1"/>
    <property type="molecule type" value="Genomic_DNA"/>
</dbReference>
<dbReference type="GO" id="GO:0009236">
    <property type="term" value="P:cobalamin biosynthetic process"/>
    <property type="evidence" value="ECO:0007669"/>
    <property type="project" value="UniProtKB-UniRule"/>
</dbReference>
<dbReference type="CDD" id="cd11645">
    <property type="entry name" value="Precorrin_2_C20_MT"/>
    <property type="match status" value="1"/>
</dbReference>
<protein>
    <submittedName>
        <fullName evidence="9">Precorrin-2/cobalt-factor-2 C20-methyltransferase</fullName>
    </submittedName>
</protein>
<dbReference type="NCBIfam" id="TIGR01467">
    <property type="entry name" value="cobI_cbiL"/>
    <property type="match status" value="1"/>
</dbReference>
<dbReference type="PANTHER" id="PTHR43467">
    <property type="entry name" value="COBALT-PRECORRIN-2 C(20)-METHYLTRANSFERASE"/>
    <property type="match status" value="1"/>
</dbReference>
<dbReference type="GO" id="GO:0032259">
    <property type="term" value="P:methylation"/>
    <property type="evidence" value="ECO:0007669"/>
    <property type="project" value="UniProtKB-KW"/>
</dbReference>
<evidence type="ECO:0000313" key="10">
    <source>
        <dbReference type="Proteomes" id="UP000191055"/>
    </source>
</evidence>
<dbReference type="PROSITE" id="PS00839">
    <property type="entry name" value="SUMT_1"/>
    <property type="match status" value="1"/>
</dbReference>
<evidence type="ECO:0000259" key="8">
    <source>
        <dbReference type="Pfam" id="PF00590"/>
    </source>
</evidence>
<comment type="pathway">
    <text evidence="1">Cofactor biosynthesis; adenosylcobalamin biosynthesis.</text>
</comment>
<keyword evidence="5 9" id="KW-0808">Transferase</keyword>
<dbReference type="STRING" id="889453.SAMN03080601_01874"/>
<sequence>MSIESNQQIFPITGVGLGPGDAELITVKGLKALQQADVVYYPATSKNEGKLTSYSLKILENYHLKAHLKPMLFPMKSKRRIEYYDFAYKAIRTDALKGLKVAVVSEGDLLFYSTFGYLLPLAKADSIECELIPGIPAFIHSASIGQIPLVEEQEDITVIARPDSFSQVERAIEEHSTVVVMKMSILKDDWVLFLKNCNRPFFYIEKAGTSEQFTTSNASELENREIPYFSLVIFTSKSV</sequence>
<dbReference type="KEGG" id="asx:CDL62_03475"/>
<dbReference type="Proteomes" id="UP000191055">
    <property type="component" value="Unassembled WGS sequence"/>
</dbReference>
<dbReference type="PIRSF" id="PIRSF036427">
    <property type="entry name" value="Precrrn-2_mtase"/>
    <property type="match status" value="1"/>
</dbReference>
<keyword evidence="3" id="KW-0169">Cobalamin biosynthesis</keyword>
<accession>A0A1T5GMN4</accession>
<proteinExistence type="inferred from homology"/>
<dbReference type="GO" id="GO:0030788">
    <property type="term" value="F:precorrin-2 C20-methyltransferase activity"/>
    <property type="evidence" value="ECO:0007669"/>
    <property type="project" value="InterPro"/>
</dbReference>
<comment type="similarity">
    <text evidence="2 7">Belongs to the precorrin methyltransferase family.</text>
</comment>
<dbReference type="Pfam" id="PF00590">
    <property type="entry name" value="TP_methylase"/>
    <property type="match status" value="1"/>
</dbReference>
<dbReference type="AlphaFoldDB" id="A0A1T5GMN4"/>
<dbReference type="InterPro" id="IPR035996">
    <property type="entry name" value="4pyrrol_Methylase_sf"/>
</dbReference>
<dbReference type="UniPathway" id="UPA00148"/>
<evidence type="ECO:0000256" key="4">
    <source>
        <dbReference type="ARBA" id="ARBA00022603"/>
    </source>
</evidence>
<dbReference type="InterPro" id="IPR003043">
    <property type="entry name" value="Uropor_MeTrfase_CS"/>
</dbReference>
<keyword evidence="4 9" id="KW-0489">Methyltransferase</keyword>
<evidence type="ECO:0000256" key="5">
    <source>
        <dbReference type="ARBA" id="ARBA00022679"/>
    </source>
</evidence>
<evidence type="ECO:0000313" key="9">
    <source>
        <dbReference type="EMBL" id="SKC09641.1"/>
    </source>
</evidence>
<evidence type="ECO:0000256" key="2">
    <source>
        <dbReference type="ARBA" id="ARBA00005879"/>
    </source>
</evidence>
<evidence type="ECO:0000256" key="7">
    <source>
        <dbReference type="PIRNR" id="PIRNR036427"/>
    </source>
</evidence>
<dbReference type="PANTHER" id="PTHR43467:SF2">
    <property type="entry name" value="COBALT-PRECORRIN-2 C(20)-METHYLTRANSFERASE"/>
    <property type="match status" value="1"/>
</dbReference>
<organism evidence="9 10">
    <name type="scientific">Alkalitalea saponilacus</name>
    <dbReference type="NCBI Taxonomy" id="889453"/>
    <lineage>
        <taxon>Bacteria</taxon>
        <taxon>Pseudomonadati</taxon>
        <taxon>Bacteroidota</taxon>
        <taxon>Bacteroidia</taxon>
        <taxon>Marinilabiliales</taxon>
        <taxon>Marinilabiliaceae</taxon>
        <taxon>Alkalitalea</taxon>
    </lineage>
</organism>
<dbReference type="OrthoDB" id="9815856at2"/>
<dbReference type="InterPro" id="IPR014776">
    <property type="entry name" value="4pyrrole_Mease_sub2"/>
</dbReference>
<dbReference type="Gene3D" id="3.40.1010.10">
    <property type="entry name" value="Cobalt-precorrin-4 Transmethylase, Domain 1"/>
    <property type="match status" value="1"/>
</dbReference>
<evidence type="ECO:0000256" key="1">
    <source>
        <dbReference type="ARBA" id="ARBA00004953"/>
    </source>
</evidence>
<dbReference type="InterPro" id="IPR012382">
    <property type="entry name" value="CobI/CbiL"/>
</dbReference>
<dbReference type="Gene3D" id="3.30.950.10">
    <property type="entry name" value="Methyltransferase, Cobalt-precorrin-4 Transmethylase, Domain 2"/>
    <property type="match status" value="1"/>
</dbReference>
<dbReference type="InterPro" id="IPR014777">
    <property type="entry name" value="4pyrrole_Mease_sub1"/>
</dbReference>
<dbReference type="SUPFAM" id="SSF53790">
    <property type="entry name" value="Tetrapyrrole methylase"/>
    <property type="match status" value="1"/>
</dbReference>
<evidence type="ECO:0000256" key="6">
    <source>
        <dbReference type="ARBA" id="ARBA00022691"/>
    </source>
</evidence>
<evidence type="ECO:0000256" key="3">
    <source>
        <dbReference type="ARBA" id="ARBA00022573"/>
    </source>
</evidence>
<dbReference type="RefSeq" id="WP_079557621.1">
    <property type="nucleotide sequence ID" value="NZ_CP021904.1"/>
</dbReference>
<gene>
    <name evidence="9" type="ORF">SAMN03080601_01874</name>
</gene>
<feature type="domain" description="Tetrapyrrole methylase" evidence="8">
    <location>
        <begin position="12"/>
        <end position="220"/>
    </location>
</feature>
<keyword evidence="10" id="KW-1185">Reference proteome</keyword>
<name>A0A1T5GMN4_9BACT</name>
<keyword evidence="6" id="KW-0949">S-adenosyl-L-methionine</keyword>